<organism evidence="2 4">
    <name type="scientific">Roridomyces roridus</name>
    <dbReference type="NCBI Taxonomy" id="1738132"/>
    <lineage>
        <taxon>Eukaryota</taxon>
        <taxon>Fungi</taxon>
        <taxon>Dikarya</taxon>
        <taxon>Basidiomycota</taxon>
        <taxon>Agaricomycotina</taxon>
        <taxon>Agaricomycetes</taxon>
        <taxon>Agaricomycetidae</taxon>
        <taxon>Agaricales</taxon>
        <taxon>Marasmiineae</taxon>
        <taxon>Mycenaceae</taxon>
        <taxon>Roridomyces</taxon>
    </lineage>
</organism>
<dbReference type="EMBL" id="JARKIF010000033">
    <property type="protein sequence ID" value="KAJ7611263.1"/>
    <property type="molecule type" value="Genomic_DNA"/>
</dbReference>
<sequence length="710" mass="79773">MPRGAFNSFPDEAINFLVSLGAHIPEEIARDVRSKLAIRRSDSGPVQSTHKNDTVTFTRKRRVLQCLCGSDHTAGPKPSKERATPWKNVGCPFYFDITTTHMSGGDEELLTVDEVVGHLSHSPECDATVTMDQNARIPLEPRLRDYLLFELESGLPLAKLKEKARSWASKNLGDAPGNNHHRFILNNGDMSSLYRTQARLRGILRQPPEQNIDLWFRRDNPAPPDPRLSAACLSYSPHIKGQTERLCLIFSTPEQQALAWRFGHKQHMLMDLTFGFCNGRLLLAVLMALDEHKRGIPVSLIVFSAKEYTKAVHSDYNTEVLQKLLAEFKAAMGTNSDGEQFEVTVGTTDNDTRERKALLATWKEILLLLCIFHTWQSWRNGLNRFLRSITDDDDRKSTRRRLAKFAIQLLKETTEYSEVIAAYNTEIRFFESVGRKRAESAKKMSKAALAFLGYFQSYLKEKEFWVSWSPAGALLAAEKLGIPVSQVARTTNALESWNARAKGRYISHHQHSGRLLRPDHWIYVMVIHAIPEMLADWLAKRQRASYYEGMKSTAPLIAAPTLRSRQAPESNPPPADASPPLPSERPVPRSLEEVRASAEQWIAQAMSLVPAPSPVQDISTLEDLEKDPTEEEEAALEDADTDEIEALLANATLLGEEPVYASPDGMYNFHSPNPTDTHNLQLTAASVSLQKTHPISLKIWHSTAMISLPT</sequence>
<accession>A0AAD7B5G9</accession>
<dbReference type="AlphaFoldDB" id="A0AAD7B5G9"/>
<dbReference type="Proteomes" id="UP001221142">
    <property type="component" value="Unassembled WGS sequence"/>
</dbReference>
<evidence type="ECO:0008006" key="5">
    <source>
        <dbReference type="Google" id="ProtNLM"/>
    </source>
</evidence>
<keyword evidence="4" id="KW-1185">Reference proteome</keyword>
<evidence type="ECO:0000313" key="3">
    <source>
        <dbReference type="EMBL" id="KAJ7633205.1"/>
    </source>
</evidence>
<evidence type="ECO:0000313" key="2">
    <source>
        <dbReference type="EMBL" id="KAJ7611263.1"/>
    </source>
</evidence>
<feature type="compositionally biased region" description="Pro residues" evidence="1">
    <location>
        <begin position="570"/>
        <end position="585"/>
    </location>
</feature>
<evidence type="ECO:0000256" key="1">
    <source>
        <dbReference type="SAM" id="MobiDB-lite"/>
    </source>
</evidence>
<gene>
    <name evidence="3" type="ORF">FB45DRAFT_745165</name>
    <name evidence="2" type="ORF">FB45DRAFT_760736</name>
</gene>
<proteinExistence type="predicted"/>
<reference evidence="2" key="1">
    <citation type="submission" date="2023-03" db="EMBL/GenBank/DDBJ databases">
        <title>Massive genome expansion in bonnet fungi (Mycena s.s.) driven by repeated elements and novel gene families across ecological guilds.</title>
        <authorList>
            <consortium name="Lawrence Berkeley National Laboratory"/>
            <person name="Harder C.B."/>
            <person name="Miyauchi S."/>
            <person name="Viragh M."/>
            <person name="Kuo A."/>
            <person name="Thoen E."/>
            <person name="Andreopoulos B."/>
            <person name="Lu D."/>
            <person name="Skrede I."/>
            <person name="Drula E."/>
            <person name="Henrissat B."/>
            <person name="Morin E."/>
            <person name="Kohler A."/>
            <person name="Barry K."/>
            <person name="LaButti K."/>
            <person name="Morin E."/>
            <person name="Salamov A."/>
            <person name="Lipzen A."/>
            <person name="Mereny Z."/>
            <person name="Hegedus B."/>
            <person name="Baldrian P."/>
            <person name="Stursova M."/>
            <person name="Weitz H."/>
            <person name="Taylor A."/>
            <person name="Grigoriev I.V."/>
            <person name="Nagy L.G."/>
            <person name="Martin F."/>
            <person name="Kauserud H."/>
        </authorList>
    </citation>
    <scope>NUCLEOTIDE SEQUENCE</scope>
    <source>
        <strain evidence="2">9284</strain>
    </source>
</reference>
<comment type="caution">
    <text evidence="2">The sequence shown here is derived from an EMBL/GenBank/DDBJ whole genome shotgun (WGS) entry which is preliminary data.</text>
</comment>
<feature type="region of interest" description="Disordered" evidence="1">
    <location>
        <begin position="563"/>
        <end position="593"/>
    </location>
</feature>
<name>A0AAD7B5G9_9AGAR</name>
<dbReference type="EMBL" id="JARKIF010000008">
    <property type="protein sequence ID" value="KAJ7633205.1"/>
    <property type="molecule type" value="Genomic_DNA"/>
</dbReference>
<protein>
    <recommendedName>
        <fullName evidence="5">MULE transposase domain-containing protein</fullName>
    </recommendedName>
</protein>
<evidence type="ECO:0000313" key="4">
    <source>
        <dbReference type="Proteomes" id="UP001221142"/>
    </source>
</evidence>